<dbReference type="GO" id="GO:0015074">
    <property type="term" value="P:DNA integration"/>
    <property type="evidence" value="ECO:0007669"/>
    <property type="project" value="InterPro"/>
</dbReference>
<dbReference type="SUPFAM" id="SSF53098">
    <property type="entry name" value="Ribonuclease H-like"/>
    <property type="match status" value="1"/>
</dbReference>
<dbReference type="Pfam" id="PF05380">
    <property type="entry name" value="Peptidase_A17"/>
    <property type="match status" value="1"/>
</dbReference>
<dbReference type="PANTHER" id="PTHR47331">
    <property type="entry name" value="PHD-TYPE DOMAIN-CONTAINING PROTEIN"/>
    <property type="match status" value="1"/>
</dbReference>
<dbReference type="WBParaSite" id="Minc3s00045g02479">
    <property type="protein sequence ID" value="Minc3s00045g02479"/>
    <property type="gene ID" value="Minc3s00045g02479"/>
</dbReference>
<proteinExistence type="predicted"/>
<evidence type="ECO:0000259" key="2">
    <source>
        <dbReference type="PROSITE" id="PS50994"/>
    </source>
</evidence>
<dbReference type="Pfam" id="PF18701">
    <property type="entry name" value="DUF5641"/>
    <property type="match status" value="1"/>
</dbReference>
<dbReference type="InterPro" id="IPR036397">
    <property type="entry name" value="RNaseH_sf"/>
</dbReference>
<dbReference type="SUPFAM" id="SSF56672">
    <property type="entry name" value="DNA/RNA polymerases"/>
    <property type="match status" value="1"/>
</dbReference>
<protein>
    <submittedName>
        <fullName evidence="4">Integrase catalytic domain-containing protein</fullName>
    </submittedName>
</protein>
<dbReference type="PROSITE" id="PS50994">
    <property type="entry name" value="INTEGRASE"/>
    <property type="match status" value="1"/>
</dbReference>
<dbReference type="InterPro" id="IPR012337">
    <property type="entry name" value="RNaseH-like_sf"/>
</dbReference>
<dbReference type="InterPro" id="IPR043502">
    <property type="entry name" value="DNA/RNA_pol_sf"/>
</dbReference>
<dbReference type="InterPro" id="IPR008042">
    <property type="entry name" value="Retrotrans_Pao"/>
</dbReference>
<dbReference type="InterPro" id="IPR001584">
    <property type="entry name" value="Integrase_cat-core"/>
</dbReference>
<dbReference type="InterPro" id="IPR040676">
    <property type="entry name" value="DUF5641"/>
</dbReference>
<accession>A0A914KLY7</accession>
<keyword evidence="3" id="KW-1185">Reference proteome</keyword>
<dbReference type="Proteomes" id="UP000887563">
    <property type="component" value="Unplaced"/>
</dbReference>
<sequence>MDEGFATHTIYAASVQVNVVITEERPCIACFTNVKENNDWPTNSEWPAAGTCTHSAEAKKISNEENIIVNSTLDQTNSIEEDNMTINDREANENLATFFGLHSIGMDDTMLPEDKDEVMQNFKKNLTFVDGRYQISLPFNSQIHALPTNYRHAKMRLASTLKKLRQINAIDQYQAILDDQLAKGVIEVVKNPNESTGPVHYLPHRAVVREDKNTTKLRIVMDASARPPSQRSAPSLNNCLHTGPLLLKQLVGILLRFRLMDRVILADIEKAFLQLGVRETDRDCTRFLWVNNPKDVPLENFQYAQCIVYRFCRVSFGLTISPFLLNATIREHLSLFDSPVARTIEENLYVDNIMIQVKEGENAKQMCLESIKIFQSGGMTLREFSGLLPNELKGFPEENLATDQNNVKILGIPWIRENDTIILKLAKFNGKPTKRTLLSTIAKVYDPLGLVSPIVLQAKFILQRVFEANYKWDAPLDDKLSEDWLKLMELWSATSEITIPRLIKNNPKKELHCFTDASGQGFGAAAYLRTFNAFNGGTTKLIFAKSLVKPASLPHNASTIPKLELQALTLGAKIIRYLQKELMIEANLITLWSDSQCNIERLKKFGKYDRFVNNRLAKIRDLCPVKHVTTEDNPADLCSRGTTPKELIGNNLWFRGPKWLQNKEENWSTPLVIYQPGQELNNKEENDIEIQAVIEEQIPEGIIDVLRFSKYKKLISTLAYVFKFTKKMKSLIHPEESEIVQNEIKMKDLKEAERYLIKTTQARHPPTKDVITSLKMYKTTDGTWRCKGRLDESELKAETKNPIFLPRESWVTKLIILDLHFENKHCGSSTLLAILRQHYWIQRGRRTIENTIYSNKFGCLMCRKFKLRPYSLRDFDNLPRYRINVARPFLHCGVDYFGPMNVKGQTTTERVYGALFTCLTIRAIHLELATDASAETFLQAYRRFIARRGTPSIMVSDNATNFTLGSKIIKKMNWDLYSSKELQDFIKFRGTEWKFITPRNPREGGAWERLVGVTKTALKRCIGKKLLTTTELTTLFCEIEAIVNSRPLTFMSDKEPLNALRPIDFICPYNPIEINLPQTEIDEDEEYIPNTTTKNELTKQLKNVQLRLNNFWKFWKSNYLLSLREKLPKGQGEANITPKEGDIVLVEDENLLPRSLWKAAKIVELIRGRDNIIRTAKILINGKILKRSINQLFRLEVQPEVETVQVMATIETSKPVGTMDISVQNKQRKRKHHENQPMALQFPKLAPGFTIPKRKILKPKRMSMAAMNMLYKSLGGNKYSLEDQEVIRQKIALAPKLYEEERKEKEEKMKNEALEKYKNGFKKRCERGDKWYNTLEANVSITTEPWDKTIKTSENLEIKRAAQNAAREERGIQLNESLQKISDIQTPAPKEQNVFYYNVLHECKGELHKNCKPDERLGENAEQRPMFNRLKIPPLYCLLHIFAYEWLTRQHRDPTYWQECSDKLWEIKDDINNFLLQFWLLIQWEHTTAFLDKYLEDSIKIQLKKCKVLKKIYNSSQYGPIKLETPEMDYGIPFLERWLHIINDKTGKILTRLRRKEFQLALQKRFREIEVPPLYLVDREIIVAADTSLDSINTWSTDRKLIHHAPFDGSKPLQYTCFIGEKVKELIIITNADEATARAIDRTLEFFADMELNIRTTLILAESSNKIKQIKMATQFHNLAETYGTGFYKWNGSTIELKKIKEKSEETKTKQKKVIVINKHSDPLRNLPCVLYRRGKSPPPQIPEQPSEKLRRNFMTLPTRAYGKYYMALVLLCSIVTTFTQPIGSPLLIPIQKRSEFSTTKQLMEFTDNRTPKRIHVTASPRLKEKFKEINKMVSTTTPMPPKPVKLKWLIEKQSTLSKTTSPVIKLPKVSQPKIEKQRSSDTYVQSNKPKAVPVNIPAPTIVQKRESVPNKGLPAFWCAHAPSSLWTIPDQSKSPYCHPLTSNKKWRDMRISLFSHAQHTKELIAHHCSVKKVDEVYYTNLLGDRFLRMERLMISISKEDCSIMAQQHLCPSTKETMQKMDNNSWSTQQVINMEFPGRFQSLFSGEQRATAINCLVQRISLFFKPQTLEIFSPTHNMGHCKFTEGSCTMYDNTTIIWETDCPAHQCRKCKHQYTEQMDGLYKIEPTRIIWLSKSKEQALTFEKENAPNELSCDGNPITLSEQGLGILTKEYKRMFLSRGKRTVEEDQLASELTASELTMNQLIERIFIEKCKKYKQGTNPTLLARQLLQKENIAAKWIGPRTMQLYTCAEIGMNMIRTRRTTNCYKYIPVEVLFYNRTLNSFLDPVLRILSSTAPPADCGRFRYINNGLLNNSAIHTFHNNLTQFNETEIHPVIFHEWLIHPDDDKIPFLHIDELTQSEEWKTTQKTDEHHRALTLGAIPGGLPGLAKEWFRGLWEMLVHYWMIFSCAFATFLFVRDVLVPILWTYFLTPTLKTIGILKGRQHSRTNGTQDAGTEFIEIRPRSDSIATAPTPPMRFPSFKRRHQAKDARVQFSKANDSVSLASVDSPFGNPLQRLQADT</sequence>
<dbReference type="GO" id="GO:0042575">
    <property type="term" value="C:DNA polymerase complex"/>
    <property type="evidence" value="ECO:0007669"/>
    <property type="project" value="UniProtKB-ARBA"/>
</dbReference>
<feature type="domain" description="Integrase catalytic" evidence="2">
    <location>
        <begin position="884"/>
        <end position="1064"/>
    </location>
</feature>
<evidence type="ECO:0000313" key="3">
    <source>
        <dbReference type="Proteomes" id="UP000887563"/>
    </source>
</evidence>
<feature type="region of interest" description="Disordered" evidence="1">
    <location>
        <begin position="1870"/>
        <end position="1891"/>
    </location>
</feature>
<dbReference type="Gene3D" id="3.30.420.10">
    <property type="entry name" value="Ribonuclease H-like superfamily/Ribonuclease H"/>
    <property type="match status" value="1"/>
</dbReference>
<name>A0A914KLY7_MELIC</name>
<dbReference type="GO" id="GO:0003676">
    <property type="term" value="F:nucleic acid binding"/>
    <property type="evidence" value="ECO:0007669"/>
    <property type="project" value="InterPro"/>
</dbReference>
<evidence type="ECO:0000313" key="4">
    <source>
        <dbReference type="WBParaSite" id="Minc3s00045g02479"/>
    </source>
</evidence>
<evidence type="ECO:0000256" key="1">
    <source>
        <dbReference type="SAM" id="MobiDB-lite"/>
    </source>
</evidence>
<reference evidence="4" key="1">
    <citation type="submission" date="2022-11" db="UniProtKB">
        <authorList>
            <consortium name="WormBaseParasite"/>
        </authorList>
    </citation>
    <scope>IDENTIFICATION</scope>
</reference>
<dbReference type="PANTHER" id="PTHR47331:SF1">
    <property type="entry name" value="GAG-LIKE PROTEIN"/>
    <property type="match status" value="1"/>
</dbReference>
<organism evidence="3 4">
    <name type="scientific">Meloidogyne incognita</name>
    <name type="common">Southern root-knot nematode worm</name>
    <name type="synonym">Oxyuris incognita</name>
    <dbReference type="NCBI Taxonomy" id="6306"/>
    <lineage>
        <taxon>Eukaryota</taxon>
        <taxon>Metazoa</taxon>
        <taxon>Ecdysozoa</taxon>
        <taxon>Nematoda</taxon>
        <taxon>Chromadorea</taxon>
        <taxon>Rhabditida</taxon>
        <taxon>Tylenchina</taxon>
        <taxon>Tylenchomorpha</taxon>
        <taxon>Tylenchoidea</taxon>
        <taxon>Meloidogynidae</taxon>
        <taxon>Meloidogyninae</taxon>
        <taxon>Meloidogyne</taxon>
        <taxon>Meloidogyne incognita group</taxon>
    </lineage>
</organism>